<keyword evidence="9" id="KW-1185">Reference proteome</keyword>
<dbReference type="Gene3D" id="3.30.465.10">
    <property type="match status" value="2"/>
</dbReference>
<dbReference type="InterPro" id="IPR006094">
    <property type="entry name" value="Oxid_FAD_bind_N"/>
</dbReference>
<dbReference type="InterPro" id="IPR012951">
    <property type="entry name" value="BBE"/>
</dbReference>
<dbReference type="Proteomes" id="UP000484875">
    <property type="component" value="Unassembled WGS sequence"/>
</dbReference>
<evidence type="ECO:0000256" key="3">
    <source>
        <dbReference type="ARBA" id="ARBA00022630"/>
    </source>
</evidence>
<dbReference type="AlphaFoldDB" id="A0A845HJ55"/>
<name>A0A845HJ55_9BURK</name>
<keyword evidence="4" id="KW-0274">FAD</keyword>
<dbReference type="Pfam" id="PF08031">
    <property type="entry name" value="BBE"/>
    <property type="match status" value="1"/>
</dbReference>
<dbReference type="Gene3D" id="3.40.462.20">
    <property type="match status" value="1"/>
</dbReference>
<evidence type="ECO:0000313" key="9">
    <source>
        <dbReference type="Proteomes" id="UP000484875"/>
    </source>
</evidence>
<organism evidence="8 9">
    <name type="scientific">Duganella vulcania</name>
    <dbReference type="NCBI Taxonomy" id="2692166"/>
    <lineage>
        <taxon>Bacteria</taxon>
        <taxon>Pseudomonadati</taxon>
        <taxon>Pseudomonadota</taxon>
        <taxon>Betaproteobacteria</taxon>
        <taxon>Burkholderiales</taxon>
        <taxon>Oxalobacteraceae</taxon>
        <taxon>Telluria group</taxon>
        <taxon>Duganella</taxon>
    </lineage>
</organism>
<dbReference type="PANTHER" id="PTHR42973">
    <property type="entry name" value="BINDING OXIDOREDUCTASE, PUTATIVE (AFU_ORTHOLOGUE AFUA_1G17690)-RELATED"/>
    <property type="match status" value="1"/>
</dbReference>
<feature type="domain" description="FAD-binding PCMH-type" evidence="7">
    <location>
        <begin position="104"/>
        <end position="287"/>
    </location>
</feature>
<dbReference type="SUPFAM" id="SSF56176">
    <property type="entry name" value="FAD-binding/transporter-associated domain-like"/>
    <property type="match status" value="1"/>
</dbReference>
<dbReference type="PANTHER" id="PTHR42973:SF39">
    <property type="entry name" value="FAD-BINDING PCMH-TYPE DOMAIN-CONTAINING PROTEIN"/>
    <property type="match status" value="1"/>
</dbReference>
<proteinExistence type="inferred from homology"/>
<dbReference type="Pfam" id="PF01565">
    <property type="entry name" value="FAD_binding_4"/>
    <property type="match status" value="1"/>
</dbReference>
<accession>A0A845HJ55</accession>
<evidence type="ECO:0000256" key="4">
    <source>
        <dbReference type="ARBA" id="ARBA00022827"/>
    </source>
</evidence>
<dbReference type="EMBL" id="WWCV01000035">
    <property type="protein sequence ID" value="MYN18791.1"/>
    <property type="molecule type" value="Genomic_DNA"/>
</dbReference>
<comment type="cofactor">
    <cofactor evidence="1">
        <name>FAD</name>
        <dbReference type="ChEBI" id="CHEBI:57692"/>
    </cofactor>
</comment>
<comment type="caution">
    <text evidence="8">The sequence shown here is derived from an EMBL/GenBank/DDBJ whole genome shotgun (WGS) entry which is preliminary data.</text>
</comment>
<sequence length="609" mass="64749">MKRRSLLKSMAALPLMSLTTLPAWSAAPRRRVRPGDAGWPSASAWKQLGQRVDGRLLKLDAPFAACAGSAAAPACVAALEQLTNTYAIGDQPALTQTSGWLDAWSSQPSAYAVAARNTADVVAAVNFAREHNLRLVVKGGGHSYQGTSDAPDSLLVWTRQMNEATLQPAFVAQGCDDAPQPAVTLGAGAMWIDAYDAVTTRGGRYVQGGGCTTVGVAGLVQSGGFGSFSKNYGTAAAGLLEAEVVTADGQVRIANARTNPELFWALKGGGGGSVGVVTRLTLRTRELPENFGAVFFTIKAASDQAYRALIAQVVAFYASALFNQTWGEQIGFNTGNTVDVSMVFQGLDQKQAEAVWAPFLAWLGERPEYALEQPFRVVALPARQFWNLAFFKKYAPGFMLADERPGAPAHHGVWKGDAADAGWFIHGYQSAWLPATLLAAEQQAQLTDALFRATRHWRVGLHFNKGLAGASAADLAAARDTAMNPDVLGAFALAIIAGGDGPRYPGMPAADAQAAQGAQTASQAAAQRGRERAAAIGRAMTALRQAAPKAGSYVSESDYFIADWQHAFWGANYERLARAKRQYDPDGLFFVRHGVGSEAWSDDGFTRKA</sequence>
<dbReference type="InterPro" id="IPR016169">
    <property type="entry name" value="FAD-bd_PCMH_sub2"/>
</dbReference>
<evidence type="ECO:0000313" key="8">
    <source>
        <dbReference type="EMBL" id="MYN18791.1"/>
    </source>
</evidence>
<evidence type="ECO:0000256" key="5">
    <source>
        <dbReference type="ARBA" id="ARBA00023002"/>
    </source>
</evidence>
<feature type="signal peptide" evidence="6">
    <location>
        <begin position="1"/>
        <end position="25"/>
    </location>
</feature>
<keyword evidence="5" id="KW-0560">Oxidoreductase</keyword>
<dbReference type="GO" id="GO:0071949">
    <property type="term" value="F:FAD binding"/>
    <property type="evidence" value="ECO:0007669"/>
    <property type="project" value="InterPro"/>
</dbReference>
<comment type="similarity">
    <text evidence="2">Belongs to the oxygen-dependent FAD-linked oxidoreductase family.</text>
</comment>
<evidence type="ECO:0000256" key="1">
    <source>
        <dbReference type="ARBA" id="ARBA00001974"/>
    </source>
</evidence>
<keyword evidence="6" id="KW-0732">Signal</keyword>
<dbReference type="RefSeq" id="WP_161091314.1">
    <property type="nucleotide sequence ID" value="NZ_WWCV01000035.1"/>
</dbReference>
<evidence type="ECO:0000256" key="2">
    <source>
        <dbReference type="ARBA" id="ARBA00005466"/>
    </source>
</evidence>
<evidence type="ECO:0000256" key="6">
    <source>
        <dbReference type="SAM" id="SignalP"/>
    </source>
</evidence>
<protein>
    <submittedName>
        <fullName evidence="8">FAD-binding protein</fullName>
    </submittedName>
</protein>
<gene>
    <name evidence="8" type="ORF">GTP81_18740</name>
</gene>
<feature type="chain" id="PRO_5032641199" evidence="6">
    <location>
        <begin position="26"/>
        <end position="609"/>
    </location>
</feature>
<dbReference type="GO" id="GO:0016491">
    <property type="term" value="F:oxidoreductase activity"/>
    <property type="evidence" value="ECO:0007669"/>
    <property type="project" value="UniProtKB-KW"/>
</dbReference>
<evidence type="ECO:0000259" key="7">
    <source>
        <dbReference type="PROSITE" id="PS51387"/>
    </source>
</evidence>
<dbReference type="InterPro" id="IPR036318">
    <property type="entry name" value="FAD-bd_PCMH-like_sf"/>
</dbReference>
<dbReference type="InterPro" id="IPR050416">
    <property type="entry name" value="FAD-linked_Oxidoreductase"/>
</dbReference>
<reference evidence="8 9" key="1">
    <citation type="submission" date="2019-12" db="EMBL/GenBank/DDBJ databases">
        <title>Novel species isolated from a subtropical stream in China.</title>
        <authorList>
            <person name="Lu H."/>
        </authorList>
    </citation>
    <scope>NUCLEOTIDE SEQUENCE [LARGE SCALE GENOMIC DNA]</scope>
    <source>
        <strain evidence="8 9">FT107W</strain>
    </source>
</reference>
<keyword evidence="3" id="KW-0285">Flavoprotein</keyword>
<dbReference type="InterPro" id="IPR016166">
    <property type="entry name" value="FAD-bd_PCMH"/>
</dbReference>
<dbReference type="PROSITE" id="PS51387">
    <property type="entry name" value="FAD_PCMH"/>
    <property type="match status" value="1"/>
</dbReference>